<gene>
    <name evidence="2" type="ORF">SADO_03860</name>
</gene>
<name>A0ABV2AXJ2_9GAMM</name>
<protein>
    <recommendedName>
        <fullName evidence="4">Heme exporter protein D</fullName>
    </recommendedName>
</protein>
<sequence length="50" mass="5724">MDFKPYVLMLFGNALLTTVICCVVVGLILLREYRPTIARLKRERAANKRG</sequence>
<feature type="transmembrane region" description="Helical" evidence="1">
    <location>
        <begin position="6"/>
        <end position="30"/>
    </location>
</feature>
<dbReference type="Proteomes" id="UP001460888">
    <property type="component" value="Unassembled WGS sequence"/>
</dbReference>
<comment type="caution">
    <text evidence="2">The sequence shown here is derived from an EMBL/GenBank/DDBJ whole genome shotgun (WGS) entry which is preliminary data.</text>
</comment>
<dbReference type="RefSeq" id="WP_353109387.1">
    <property type="nucleotide sequence ID" value="NZ_APND01000001.1"/>
</dbReference>
<evidence type="ECO:0000313" key="2">
    <source>
        <dbReference type="EMBL" id="MES1928361.1"/>
    </source>
</evidence>
<keyword evidence="3" id="KW-1185">Reference proteome</keyword>
<accession>A0ABV2AXJ2</accession>
<reference evidence="2 3" key="1">
    <citation type="submission" date="2013-03" db="EMBL/GenBank/DDBJ databases">
        <title>Salinisphaera dokdonensis CL-ES53 Genome Sequencing.</title>
        <authorList>
            <person name="Li C."/>
            <person name="Lai Q."/>
            <person name="Shao Z."/>
        </authorList>
    </citation>
    <scope>NUCLEOTIDE SEQUENCE [LARGE SCALE GENOMIC DNA]</scope>
    <source>
        <strain evidence="2 3">CL-ES53</strain>
    </source>
</reference>
<organism evidence="2 3">
    <name type="scientific">Salinisphaera dokdonensis CL-ES53</name>
    <dbReference type="NCBI Taxonomy" id="1304272"/>
    <lineage>
        <taxon>Bacteria</taxon>
        <taxon>Pseudomonadati</taxon>
        <taxon>Pseudomonadota</taxon>
        <taxon>Gammaproteobacteria</taxon>
        <taxon>Salinisphaerales</taxon>
        <taxon>Salinisphaeraceae</taxon>
        <taxon>Salinisphaera</taxon>
    </lineage>
</organism>
<evidence type="ECO:0000313" key="3">
    <source>
        <dbReference type="Proteomes" id="UP001460888"/>
    </source>
</evidence>
<proteinExistence type="predicted"/>
<dbReference type="EMBL" id="APND01000001">
    <property type="protein sequence ID" value="MES1928361.1"/>
    <property type="molecule type" value="Genomic_DNA"/>
</dbReference>
<evidence type="ECO:0000256" key="1">
    <source>
        <dbReference type="SAM" id="Phobius"/>
    </source>
</evidence>
<keyword evidence="1" id="KW-0812">Transmembrane</keyword>
<evidence type="ECO:0008006" key="4">
    <source>
        <dbReference type="Google" id="ProtNLM"/>
    </source>
</evidence>
<keyword evidence="1" id="KW-0472">Membrane</keyword>
<keyword evidence="1" id="KW-1133">Transmembrane helix</keyword>